<proteinExistence type="predicted"/>
<dbReference type="EMBL" id="BK014869">
    <property type="protein sequence ID" value="DAD79648.1"/>
    <property type="molecule type" value="Genomic_DNA"/>
</dbReference>
<protein>
    <submittedName>
        <fullName evidence="1">Uncharacterized protein</fullName>
    </submittedName>
</protein>
<sequence length="89" mass="10420">MIENNVIINFTSGLNTREIAQILPEILSVMGLSVLNREVVKLKIKPQEGEYQLIINTELTTTQEKAIRNLFGYFKYRIHWSDFDNFDDK</sequence>
<organism evidence="1">
    <name type="scientific">Podoviridae sp. ct53O25</name>
    <dbReference type="NCBI Taxonomy" id="2826539"/>
    <lineage>
        <taxon>Viruses</taxon>
        <taxon>Duplodnaviria</taxon>
        <taxon>Heunggongvirae</taxon>
        <taxon>Uroviricota</taxon>
        <taxon>Caudoviricetes</taxon>
    </lineage>
</organism>
<accession>A0A8S5MBV3</accession>
<evidence type="ECO:0000313" key="1">
    <source>
        <dbReference type="EMBL" id="DAD79648.1"/>
    </source>
</evidence>
<name>A0A8S5MBV3_9CAUD</name>
<reference evidence="1" key="1">
    <citation type="journal article" date="2021" name="Proc. Natl. Acad. Sci. U.S.A.">
        <title>A Catalog of Tens of Thousands of Viruses from Human Metagenomes Reveals Hidden Associations with Chronic Diseases.</title>
        <authorList>
            <person name="Tisza M.J."/>
            <person name="Buck C.B."/>
        </authorList>
    </citation>
    <scope>NUCLEOTIDE SEQUENCE</scope>
    <source>
        <strain evidence="1">Ct53O25</strain>
    </source>
</reference>